<dbReference type="EMBL" id="CP025989">
    <property type="protein sequence ID" value="AWD33153.1"/>
    <property type="molecule type" value="Genomic_DNA"/>
</dbReference>
<evidence type="ECO:0000313" key="11">
    <source>
        <dbReference type="Proteomes" id="UP000244519"/>
    </source>
</evidence>
<dbReference type="AlphaFoldDB" id="A0A2U8BS68"/>
<evidence type="ECO:0000313" key="10">
    <source>
        <dbReference type="EMBL" id="AWD33153.1"/>
    </source>
</evidence>
<proteinExistence type="inferred from homology"/>
<dbReference type="PIRSF" id="PIRSF004532">
    <property type="entry name" value="GlpX"/>
    <property type="match status" value="1"/>
</dbReference>
<dbReference type="Proteomes" id="UP000244519">
    <property type="component" value="Chromosome"/>
</dbReference>
<dbReference type="GO" id="GO:0046872">
    <property type="term" value="F:metal ion binding"/>
    <property type="evidence" value="ECO:0007669"/>
    <property type="project" value="UniProtKB-KW"/>
</dbReference>
<feature type="binding site" evidence="8">
    <location>
        <position position="56"/>
    </location>
    <ligand>
        <name>Mn(2+)</name>
        <dbReference type="ChEBI" id="CHEBI:29035"/>
        <label>1</label>
    </ligand>
</feature>
<keyword evidence="4" id="KW-0378">Hydrolase</keyword>
<dbReference type="Gene3D" id="3.40.190.90">
    <property type="match status" value="1"/>
</dbReference>
<dbReference type="InterPro" id="IPR004464">
    <property type="entry name" value="FBPase_class-2/SBPase"/>
</dbReference>
<keyword evidence="3 8" id="KW-0479">Metal-binding</keyword>
<dbReference type="Gene3D" id="3.30.540.10">
    <property type="entry name" value="Fructose-1,6-Bisphosphatase, subunit A, domain 1"/>
    <property type="match status" value="1"/>
</dbReference>
<feature type="binding site" evidence="8">
    <location>
        <position position="85"/>
    </location>
    <ligand>
        <name>Mn(2+)</name>
        <dbReference type="ChEBI" id="CHEBI:29035"/>
        <label>2</label>
    </ligand>
</feature>
<evidence type="ECO:0000256" key="3">
    <source>
        <dbReference type="ARBA" id="ARBA00022723"/>
    </source>
</evidence>
<reference evidence="10 11" key="1">
    <citation type="journal article" date="2018" name="Genome Biol. Evol.">
        <title>The Genome Sequence of "Candidatus Fokinia solitaria": Insights on Reductive Evolution in Rickettsiales.</title>
        <authorList>
            <person name="Floriano A.M."/>
            <person name="Castelli M."/>
            <person name="Krenek S."/>
            <person name="Berendonk T.U."/>
            <person name="Bazzocchi C."/>
            <person name="Petroni G."/>
            <person name="Sassera D."/>
        </authorList>
    </citation>
    <scope>NUCLEOTIDE SEQUENCE [LARGE SCALE GENOMIC DNA]</scope>
    <source>
        <strain evidence="10">Rio ETE_ALG 3VII</strain>
    </source>
</reference>
<dbReference type="PANTHER" id="PTHR30447:SF0">
    <property type="entry name" value="FRUCTOSE-1,6-BISPHOSPHATASE 1 CLASS 2-RELATED"/>
    <property type="match status" value="1"/>
</dbReference>
<evidence type="ECO:0000256" key="5">
    <source>
        <dbReference type="ARBA" id="ARBA00023211"/>
    </source>
</evidence>
<feature type="binding site" evidence="8">
    <location>
        <position position="215"/>
    </location>
    <ligand>
        <name>Mn(2+)</name>
        <dbReference type="ChEBI" id="CHEBI:29035"/>
        <label>2</label>
    </ligand>
</feature>
<accession>A0A2U8BS68</accession>
<dbReference type="PANTHER" id="PTHR30447">
    <property type="entry name" value="FRUCTOSE-1,6-BISPHOSPHATASE CLASS 2"/>
    <property type="match status" value="1"/>
</dbReference>
<evidence type="ECO:0000256" key="2">
    <source>
        <dbReference type="ARBA" id="ARBA00008989"/>
    </source>
</evidence>
<feature type="binding site" evidence="9">
    <location>
        <begin position="166"/>
        <end position="168"/>
    </location>
    <ligand>
        <name>substrate</name>
    </ligand>
</feature>
<keyword evidence="6 7" id="KW-0119">Carbohydrate metabolism</keyword>
<feature type="binding site" evidence="9">
    <location>
        <position position="212"/>
    </location>
    <ligand>
        <name>substrate</name>
    </ligand>
</feature>
<feature type="binding site" evidence="8">
    <location>
        <position position="88"/>
    </location>
    <ligand>
        <name>Mn(2+)</name>
        <dbReference type="ChEBI" id="CHEBI:29035"/>
        <label>2</label>
    </ligand>
</feature>
<evidence type="ECO:0000256" key="6">
    <source>
        <dbReference type="ARBA" id="ARBA00023277"/>
    </source>
</evidence>
<dbReference type="GO" id="GO:0042132">
    <property type="term" value="F:fructose 1,6-bisphosphate 1-phosphatase activity"/>
    <property type="evidence" value="ECO:0007669"/>
    <property type="project" value="UniProtKB-EC"/>
</dbReference>
<dbReference type="OrthoDB" id="9779353at2"/>
<evidence type="ECO:0000256" key="8">
    <source>
        <dbReference type="PIRSR" id="PIRSR004532-1"/>
    </source>
</evidence>
<evidence type="ECO:0000256" key="4">
    <source>
        <dbReference type="ARBA" id="ARBA00022801"/>
    </source>
</evidence>
<dbReference type="GO" id="GO:0005829">
    <property type="term" value="C:cytosol"/>
    <property type="evidence" value="ECO:0007669"/>
    <property type="project" value="TreeGrafter"/>
</dbReference>
<comment type="similarity">
    <text evidence="2 7">Belongs to the FBPase class 2 family.</text>
</comment>
<name>A0A2U8BS68_9RICK</name>
<feature type="binding site" evidence="9">
    <location>
        <begin position="88"/>
        <end position="90"/>
    </location>
    <ligand>
        <name>substrate</name>
    </ligand>
</feature>
<feature type="binding site" evidence="9">
    <location>
        <begin position="188"/>
        <end position="190"/>
    </location>
    <ligand>
        <name>substrate</name>
    </ligand>
</feature>
<evidence type="ECO:0000256" key="9">
    <source>
        <dbReference type="PIRSR" id="PIRSR004532-2"/>
    </source>
</evidence>
<evidence type="ECO:0000256" key="7">
    <source>
        <dbReference type="PIRNR" id="PIRNR004532"/>
    </source>
</evidence>
<evidence type="ECO:0000256" key="1">
    <source>
        <dbReference type="ARBA" id="ARBA00001273"/>
    </source>
</evidence>
<organism evidence="10 11">
    <name type="scientific">Candidatus Fokinia solitaria</name>
    <dbReference type="NCBI Taxonomy" id="1802984"/>
    <lineage>
        <taxon>Bacteria</taxon>
        <taxon>Pseudomonadati</taxon>
        <taxon>Pseudomonadota</taxon>
        <taxon>Alphaproteobacteria</taxon>
        <taxon>Rickettsiales</taxon>
        <taxon>Candidatus Midichloriaceae</taxon>
        <taxon>Candidatus Fokinia</taxon>
    </lineage>
</organism>
<dbReference type="Pfam" id="PF03320">
    <property type="entry name" value="FBPase_glpX"/>
    <property type="match status" value="1"/>
</dbReference>
<dbReference type="SUPFAM" id="SSF56655">
    <property type="entry name" value="Carbohydrate phosphatase"/>
    <property type="match status" value="1"/>
</dbReference>
<keyword evidence="11" id="KW-1185">Reference proteome</keyword>
<dbReference type="KEGG" id="fso:Fsol_00355"/>
<dbReference type="RefSeq" id="WP_108673185.1">
    <property type="nucleotide sequence ID" value="NZ_CP025989.1"/>
</dbReference>
<dbReference type="GO" id="GO:0030388">
    <property type="term" value="P:fructose 1,6-bisphosphate metabolic process"/>
    <property type="evidence" value="ECO:0007669"/>
    <property type="project" value="TreeGrafter"/>
</dbReference>
<sequence length="313" mass="33630">MRVDYQYFLEATVRAAIAAAKSRGKGDSKASDAAAVDEMRAYLNGLSFRSRVIIGEGVRDNAPMLFRGEVLGIDEGELCCDVAVDPLECTDCCAGNKNGAISVVAVSDIGGLLEADDVYMYKIVYAVNDAIPHEVDADTSLEDILSIVATSKGKKISELCVCILNRKRHHGIIKLLREMDVTVSLIDDGDVLASIMAVMPDFDIDIYVGVGGAPEGVISAAAIKGLGGVMHAKMLHDISSETEIDKALLKQYRNMTLSDLSKDESAVFIATGITDNAMMKGVIFEGENVITESIVIEVATSKMMKIQIKKRAK</sequence>
<gene>
    <name evidence="10" type="ORF">Fsol_00355</name>
</gene>
<protein>
    <recommendedName>
        <fullName evidence="7">Fructose-1,6-bisphosphatase</fullName>
    </recommendedName>
</protein>
<feature type="binding site" evidence="9">
    <location>
        <position position="119"/>
    </location>
    <ligand>
        <name>substrate</name>
    </ligand>
</feature>
<comment type="catalytic activity">
    <reaction evidence="1">
        <text>beta-D-fructose 1,6-bisphosphate + H2O = beta-D-fructose 6-phosphate + phosphate</text>
        <dbReference type="Rhea" id="RHEA:11064"/>
        <dbReference type="ChEBI" id="CHEBI:15377"/>
        <dbReference type="ChEBI" id="CHEBI:32966"/>
        <dbReference type="ChEBI" id="CHEBI:43474"/>
        <dbReference type="ChEBI" id="CHEBI:57634"/>
        <dbReference type="EC" id="3.1.3.11"/>
    </reaction>
</comment>
<comment type="cofactor">
    <cofactor evidence="8">
        <name>Mn(2+)</name>
        <dbReference type="ChEBI" id="CHEBI:29035"/>
    </cofactor>
</comment>
<keyword evidence="5 8" id="KW-0464">Manganese</keyword>
<dbReference type="GO" id="GO:0006071">
    <property type="term" value="P:glycerol metabolic process"/>
    <property type="evidence" value="ECO:0007669"/>
    <property type="project" value="InterPro"/>
</dbReference>
<feature type="binding site" evidence="8">
    <location>
        <position position="32"/>
    </location>
    <ligand>
        <name>Mn(2+)</name>
        <dbReference type="ChEBI" id="CHEBI:29035"/>
        <label>1</label>
    </ligand>
</feature>
<dbReference type="GO" id="GO:0006094">
    <property type="term" value="P:gluconeogenesis"/>
    <property type="evidence" value="ECO:0007669"/>
    <property type="project" value="InterPro"/>
</dbReference>